<gene>
    <name evidence="1" type="ORF">NM688_g8826</name>
</gene>
<comment type="caution">
    <text evidence="1">The sequence shown here is derived from an EMBL/GenBank/DDBJ whole genome shotgun (WGS) entry which is preliminary data.</text>
</comment>
<sequence length="257" mass="26862">MSHTNDTKVLRTIAGVGSAAVHTIDEAGPLPNKSVILPSYSRSASVRAVLEGMFPKLVFILTLSGLGLQAYAHAIITPALDVNGTGTRNDVQRPTNTSMCGGVNITAALPSSITIPLQAGGIFSANITNFNGGQDGSRQVTAAVDRTATGANFTSATVKQNGDLVPTSVGSQTLIVEMPPGTVCSGSPSENLCLVSFKTAGGFGNCVVVRESAADKCMMVGRKTRRSLDMARRDVLDVRATGTRAARVLKRAWNEWI</sequence>
<evidence type="ECO:0000313" key="2">
    <source>
        <dbReference type="Proteomes" id="UP001148662"/>
    </source>
</evidence>
<organism evidence="1 2">
    <name type="scientific">Phlebia brevispora</name>
    <dbReference type="NCBI Taxonomy" id="194682"/>
    <lineage>
        <taxon>Eukaryota</taxon>
        <taxon>Fungi</taxon>
        <taxon>Dikarya</taxon>
        <taxon>Basidiomycota</taxon>
        <taxon>Agaricomycotina</taxon>
        <taxon>Agaricomycetes</taxon>
        <taxon>Polyporales</taxon>
        <taxon>Meruliaceae</taxon>
        <taxon>Phlebia</taxon>
    </lineage>
</organism>
<protein>
    <submittedName>
        <fullName evidence="1">Uncharacterized protein</fullName>
    </submittedName>
</protein>
<dbReference type="Proteomes" id="UP001148662">
    <property type="component" value="Unassembled WGS sequence"/>
</dbReference>
<dbReference type="EMBL" id="JANHOG010002503">
    <property type="protein sequence ID" value="KAJ3522772.1"/>
    <property type="molecule type" value="Genomic_DNA"/>
</dbReference>
<keyword evidence="2" id="KW-1185">Reference proteome</keyword>
<accession>A0ACC1RPE5</accession>
<reference evidence="1" key="1">
    <citation type="submission" date="2022-07" db="EMBL/GenBank/DDBJ databases">
        <title>Genome Sequence of Phlebia brevispora.</title>
        <authorList>
            <person name="Buettner E."/>
        </authorList>
    </citation>
    <scope>NUCLEOTIDE SEQUENCE</scope>
    <source>
        <strain evidence="1">MPL23</strain>
    </source>
</reference>
<name>A0ACC1RPE5_9APHY</name>
<proteinExistence type="predicted"/>
<evidence type="ECO:0000313" key="1">
    <source>
        <dbReference type="EMBL" id="KAJ3522772.1"/>
    </source>
</evidence>